<dbReference type="SUPFAM" id="SSF48452">
    <property type="entry name" value="TPR-like"/>
    <property type="match status" value="1"/>
</dbReference>
<dbReference type="FunFam" id="1.25.40.10:FF:000090">
    <property type="entry name" value="Pentatricopeptide repeat-containing protein, chloroplastic"/>
    <property type="match status" value="1"/>
</dbReference>
<feature type="repeat" description="PPR" evidence="2">
    <location>
        <begin position="378"/>
        <end position="412"/>
    </location>
</feature>
<dbReference type="GO" id="GO:0009451">
    <property type="term" value="P:RNA modification"/>
    <property type="evidence" value="ECO:0007669"/>
    <property type="project" value="InterPro"/>
</dbReference>
<feature type="repeat" description="PPR" evidence="2">
    <location>
        <begin position="477"/>
        <end position="512"/>
    </location>
</feature>
<evidence type="ECO:0000313" key="4">
    <source>
        <dbReference type="EMBL" id="RWR95769.1"/>
    </source>
</evidence>
<accession>A0A3S3NNS8</accession>
<dbReference type="PANTHER" id="PTHR24015">
    <property type="entry name" value="OS07G0578800 PROTEIN-RELATED"/>
    <property type="match status" value="1"/>
</dbReference>
<evidence type="ECO:0000313" key="5">
    <source>
        <dbReference type="Proteomes" id="UP000283530"/>
    </source>
</evidence>
<keyword evidence="1" id="KW-0677">Repeat</keyword>
<feature type="repeat" description="PPR" evidence="2">
    <location>
        <begin position="714"/>
        <end position="748"/>
    </location>
</feature>
<gene>
    <name evidence="4" type="ORF">CKAN_02512500</name>
</gene>
<feature type="repeat" description="PPR" evidence="2">
    <location>
        <begin position="178"/>
        <end position="212"/>
    </location>
</feature>
<protein>
    <submittedName>
        <fullName evidence="4">Pentatricopeptide repeat-containing-like protein</fullName>
    </submittedName>
</protein>
<dbReference type="Pfam" id="PF20431">
    <property type="entry name" value="E_motif"/>
    <property type="match status" value="1"/>
</dbReference>
<dbReference type="AlphaFoldDB" id="A0A3S3NNS8"/>
<dbReference type="EMBL" id="QPKB01000011">
    <property type="protein sequence ID" value="RWR95769.1"/>
    <property type="molecule type" value="Genomic_DNA"/>
</dbReference>
<dbReference type="Pfam" id="PF13041">
    <property type="entry name" value="PPR_2"/>
    <property type="match status" value="2"/>
</dbReference>
<feature type="region of interest" description="Disordered" evidence="3">
    <location>
        <begin position="21"/>
        <end position="40"/>
    </location>
</feature>
<dbReference type="PROSITE" id="PS51375">
    <property type="entry name" value="PPR"/>
    <property type="match status" value="6"/>
</dbReference>
<dbReference type="STRING" id="337451.A0A3S3NNS8"/>
<evidence type="ECO:0000256" key="3">
    <source>
        <dbReference type="SAM" id="MobiDB-lite"/>
    </source>
</evidence>
<dbReference type="Proteomes" id="UP000283530">
    <property type="component" value="Unassembled WGS sequence"/>
</dbReference>
<dbReference type="OrthoDB" id="1870791at2759"/>
<feature type="repeat" description="PPR" evidence="2">
    <location>
        <begin position="72"/>
        <end position="106"/>
    </location>
</feature>
<comment type="caution">
    <text evidence="4">The sequence shown here is derived from an EMBL/GenBank/DDBJ whole genome shotgun (WGS) entry which is preliminary data.</text>
</comment>
<sequence length="774" mass="86485">MSVMGCFCSCPHPITVTLSRHPTKLPKPSSSQQPYPSHHSHVTQTNLFLSSYSKSKPLDQTLKLFNLLSHRDTITWNTVISACLRHGHFKAALHLFVEMLLLSCSHQCPDNLTFRSVVKACAEENDIRSALQIHAYIVKLQGLCSEDLILNTHLVDLYCKFGLTCVARKLFDRFPLRDVVAFAAMMTGYNEAGEYGEVLRMFKSMVECEHLAANEFVFTCALHASAALSSEIEGKQIHACIVKASMQSDAFVGTALINMYVRCNRTERGKVAFLEISEPNVASWNALMSGNLASDEVMQLFSEMRSLNVSPDHMTFACVLRACIDVSMLSVQQMHGLVTKAMGIETDVFVGGALLERYLDQGHVCDARKVYDDIHDKDITAFNLAIQAYIRHGHRAEAVGLFYEVLAMGREPDEVTLTSLLTRISELKQGLQFHALVLKFPVYNGSASIASSLVRMYADFHCLDDASQVFNCIWRPDLVLWTSLISGFSQSGESQDALKLYTLMMSEQQVEPNHYTFSSLLHSCAKLAAMGEGKQIHAQIIKSSCDVESDPFVASGLVDMYAKCGYIKEARSIFDKMPERDLASWNTMITVLGQHGYADIAIEIFHELLDMTNMEPNHITFIAVLSACSHGGLVEEGYRYFQLIREPTIDHYACLIDLLGRAGQLDEARNIINDMPFDPNCHIWSSLLAASGIHGNTEMGEYSARQLLLLNPKDPGTYVALSNIYAAAGRWEDANEIRKLMKDQGIKKEPALSWLRVNGKTHTFYAEDRRCTVK</sequence>
<dbReference type="InterPro" id="IPR011990">
    <property type="entry name" value="TPR-like_helical_dom_sf"/>
</dbReference>
<proteinExistence type="predicted"/>
<feature type="compositionally biased region" description="Low complexity" evidence="3">
    <location>
        <begin position="28"/>
        <end position="37"/>
    </location>
</feature>
<reference evidence="4 5" key="1">
    <citation type="journal article" date="2019" name="Nat. Plants">
        <title>Stout camphor tree genome fills gaps in understanding of flowering plant genome evolution.</title>
        <authorList>
            <person name="Chaw S.M."/>
            <person name="Liu Y.C."/>
            <person name="Wu Y.W."/>
            <person name="Wang H.Y."/>
            <person name="Lin C.I."/>
            <person name="Wu C.S."/>
            <person name="Ke H.M."/>
            <person name="Chang L.Y."/>
            <person name="Hsu C.Y."/>
            <person name="Yang H.T."/>
            <person name="Sudianto E."/>
            <person name="Hsu M.H."/>
            <person name="Wu K.P."/>
            <person name="Wang L.N."/>
            <person name="Leebens-Mack J.H."/>
            <person name="Tsai I.J."/>
        </authorList>
    </citation>
    <scope>NUCLEOTIDE SEQUENCE [LARGE SCALE GENOMIC DNA]</scope>
    <source>
        <strain evidence="5">cv. Chaw 1501</strain>
        <tissue evidence="4">Young leaves</tissue>
    </source>
</reference>
<dbReference type="InterPro" id="IPR046848">
    <property type="entry name" value="E_motif"/>
</dbReference>
<dbReference type="PANTHER" id="PTHR24015:SF548">
    <property type="entry name" value="OS08G0340900 PROTEIN"/>
    <property type="match status" value="1"/>
</dbReference>
<keyword evidence="5" id="KW-1185">Reference proteome</keyword>
<dbReference type="Gene3D" id="1.25.40.10">
    <property type="entry name" value="Tetratricopeptide repeat domain"/>
    <property type="match status" value="7"/>
</dbReference>
<organism evidence="4 5">
    <name type="scientific">Cinnamomum micranthum f. kanehirae</name>
    <dbReference type="NCBI Taxonomy" id="337451"/>
    <lineage>
        <taxon>Eukaryota</taxon>
        <taxon>Viridiplantae</taxon>
        <taxon>Streptophyta</taxon>
        <taxon>Embryophyta</taxon>
        <taxon>Tracheophyta</taxon>
        <taxon>Spermatophyta</taxon>
        <taxon>Magnoliopsida</taxon>
        <taxon>Magnoliidae</taxon>
        <taxon>Laurales</taxon>
        <taxon>Lauraceae</taxon>
        <taxon>Cinnamomum</taxon>
    </lineage>
</organism>
<name>A0A3S3NNS8_9MAGN</name>
<dbReference type="InterPro" id="IPR046960">
    <property type="entry name" value="PPR_At4g14850-like_plant"/>
</dbReference>
<dbReference type="GO" id="GO:0003723">
    <property type="term" value="F:RNA binding"/>
    <property type="evidence" value="ECO:0007669"/>
    <property type="project" value="InterPro"/>
</dbReference>
<feature type="repeat" description="PPR" evidence="2">
    <location>
        <begin position="550"/>
        <end position="584"/>
    </location>
</feature>
<dbReference type="Pfam" id="PF01535">
    <property type="entry name" value="PPR"/>
    <property type="match status" value="5"/>
</dbReference>
<dbReference type="InterPro" id="IPR002885">
    <property type="entry name" value="PPR_rpt"/>
</dbReference>
<dbReference type="NCBIfam" id="TIGR00756">
    <property type="entry name" value="PPR"/>
    <property type="match status" value="4"/>
</dbReference>
<evidence type="ECO:0000256" key="2">
    <source>
        <dbReference type="PROSITE-ProRule" id="PRU00708"/>
    </source>
</evidence>
<evidence type="ECO:0000256" key="1">
    <source>
        <dbReference type="ARBA" id="ARBA00022737"/>
    </source>
</evidence>